<reference evidence="2 3" key="1">
    <citation type="submission" date="2019-05" db="EMBL/GenBank/DDBJ databases">
        <title>Another draft genome of Portunus trituberculatus and its Hox gene families provides insights of decapod evolution.</title>
        <authorList>
            <person name="Jeong J.-H."/>
            <person name="Song I."/>
            <person name="Kim S."/>
            <person name="Choi T."/>
            <person name="Kim D."/>
            <person name="Ryu S."/>
            <person name="Kim W."/>
        </authorList>
    </citation>
    <scope>NUCLEOTIDE SEQUENCE [LARGE SCALE GENOMIC DNA]</scope>
    <source>
        <tissue evidence="2">Muscle</tissue>
    </source>
</reference>
<name>A0A5B7ETZ8_PORTR</name>
<feature type="region of interest" description="Disordered" evidence="1">
    <location>
        <begin position="17"/>
        <end position="36"/>
    </location>
</feature>
<comment type="caution">
    <text evidence="2">The sequence shown here is derived from an EMBL/GenBank/DDBJ whole genome shotgun (WGS) entry which is preliminary data.</text>
</comment>
<sequence>MKPQRTAMLTALRGERREQFRSGEQRGKQFFKRRRGKRNLQQDCDCEGVEGMSQSPQCSPSEAGVLYVRLWTDVFGEPENGPDSVSTG</sequence>
<protein>
    <submittedName>
        <fullName evidence="2">Uncharacterized protein</fullName>
    </submittedName>
</protein>
<keyword evidence="3" id="KW-1185">Reference proteome</keyword>
<dbReference type="Proteomes" id="UP000324222">
    <property type="component" value="Unassembled WGS sequence"/>
</dbReference>
<evidence type="ECO:0000313" key="2">
    <source>
        <dbReference type="EMBL" id="MPC36708.1"/>
    </source>
</evidence>
<accession>A0A5B7ETZ8</accession>
<proteinExistence type="predicted"/>
<evidence type="ECO:0000313" key="3">
    <source>
        <dbReference type="Proteomes" id="UP000324222"/>
    </source>
</evidence>
<dbReference type="EMBL" id="VSRR010003585">
    <property type="protein sequence ID" value="MPC36708.1"/>
    <property type="molecule type" value="Genomic_DNA"/>
</dbReference>
<evidence type="ECO:0000256" key="1">
    <source>
        <dbReference type="SAM" id="MobiDB-lite"/>
    </source>
</evidence>
<dbReference type="AlphaFoldDB" id="A0A5B7ETZ8"/>
<gene>
    <name evidence="2" type="ORF">E2C01_030176</name>
</gene>
<organism evidence="2 3">
    <name type="scientific">Portunus trituberculatus</name>
    <name type="common">Swimming crab</name>
    <name type="synonym">Neptunus trituberculatus</name>
    <dbReference type="NCBI Taxonomy" id="210409"/>
    <lineage>
        <taxon>Eukaryota</taxon>
        <taxon>Metazoa</taxon>
        <taxon>Ecdysozoa</taxon>
        <taxon>Arthropoda</taxon>
        <taxon>Crustacea</taxon>
        <taxon>Multicrustacea</taxon>
        <taxon>Malacostraca</taxon>
        <taxon>Eumalacostraca</taxon>
        <taxon>Eucarida</taxon>
        <taxon>Decapoda</taxon>
        <taxon>Pleocyemata</taxon>
        <taxon>Brachyura</taxon>
        <taxon>Eubrachyura</taxon>
        <taxon>Portunoidea</taxon>
        <taxon>Portunidae</taxon>
        <taxon>Portuninae</taxon>
        <taxon>Portunus</taxon>
    </lineage>
</organism>
<feature type="compositionally biased region" description="Basic and acidic residues" evidence="1">
    <location>
        <begin position="17"/>
        <end position="27"/>
    </location>
</feature>